<evidence type="ECO:0000259" key="6">
    <source>
        <dbReference type="Pfam" id="PF21621"/>
    </source>
</evidence>
<proteinExistence type="predicted"/>
<keyword evidence="8" id="KW-1185">Reference proteome</keyword>
<dbReference type="Proteomes" id="UP001327027">
    <property type="component" value="Unassembled WGS sequence"/>
</dbReference>
<dbReference type="InterPro" id="IPR051804">
    <property type="entry name" value="Carb_Metab_Reg_Kinase/Isom"/>
</dbReference>
<reference evidence="7 8" key="1">
    <citation type="journal article" date="2013" name="Int. J. Syst. Evol. Microbiol.">
        <title>Aquimarina gracilis sp. nov., isolated from the gut microflora of a mussel, Mytilus coruscus, and emended description of Aquimarina spongiae.</title>
        <authorList>
            <person name="Park S.C."/>
            <person name="Choe H.N."/>
            <person name="Baik K.S."/>
            <person name="Seong C.N."/>
        </authorList>
    </citation>
    <scope>NUCLEOTIDE SEQUENCE [LARGE SCALE GENOMIC DNA]</scope>
    <source>
        <strain evidence="7 8">PSC32</strain>
    </source>
</reference>
<dbReference type="GO" id="GO:0016853">
    <property type="term" value="F:isomerase activity"/>
    <property type="evidence" value="ECO:0007669"/>
    <property type="project" value="UniProtKB-KW"/>
</dbReference>
<evidence type="ECO:0000259" key="5">
    <source>
        <dbReference type="Pfam" id="PF20511"/>
    </source>
</evidence>
<sequence>MLYPLKFDPILKEKIWGGNKLKTILGKPVSSTKIGESWEISTIQGNVSVVSNGSLKGIGLGELIKKYKGDLIGEKVYKAFGNTFPLLIKFIDAHEDLSIQLHPRDELAQKRHNSYGKTEMWYVVQADNEAKIIVDFNRETTKEEYQSYLKEGKLIDLLNFERISKGDSFLITSGTIHAIGKGSLIAEIQQTSDITYRVYDWNRKDEKGNSRELHTDLAIDALDFSTGKKLKLSYGKKSNQINEIISIPYFTTNFIDVDTVFKRDCKQDDSFRILMCVEGKGTINTKEYSLPISAGETILIPAKIESLSFESAEKDMKLLEVYIK</sequence>
<dbReference type="InterPro" id="IPR014710">
    <property type="entry name" value="RmlC-like_jellyroll"/>
</dbReference>
<dbReference type="Pfam" id="PF20511">
    <property type="entry name" value="PMI_typeI_cat"/>
    <property type="match status" value="1"/>
</dbReference>
<dbReference type="Gene3D" id="2.60.120.10">
    <property type="entry name" value="Jelly Rolls"/>
    <property type="match status" value="2"/>
</dbReference>
<dbReference type="CDD" id="cd07010">
    <property type="entry name" value="cupin_PMI_type_I_N_bac"/>
    <property type="match status" value="1"/>
</dbReference>
<dbReference type="PANTHER" id="PTHR42742">
    <property type="entry name" value="TRANSCRIPTIONAL REPRESSOR MPRA"/>
    <property type="match status" value="1"/>
</dbReference>
<comment type="caution">
    <text evidence="7">The sequence shown here is derived from an EMBL/GenBank/DDBJ whole genome shotgun (WGS) entry which is preliminary data.</text>
</comment>
<dbReference type="PANTHER" id="PTHR42742:SF3">
    <property type="entry name" value="FRUCTOKINASE"/>
    <property type="match status" value="1"/>
</dbReference>
<protein>
    <recommendedName>
        <fullName evidence="3">Phosphohexomutase</fullName>
    </recommendedName>
    <alternativeName>
        <fullName evidence="4">Phosphomannose isomerase</fullName>
    </alternativeName>
</protein>
<accession>A0ABU6A0S0</accession>
<feature type="domain" description="Mannose-6-phosphate isomerase cupin" evidence="6">
    <location>
        <begin position="247"/>
        <end position="311"/>
    </location>
</feature>
<dbReference type="Pfam" id="PF21621">
    <property type="entry name" value="MPI_cupin_dom"/>
    <property type="match status" value="1"/>
</dbReference>
<evidence type="ECO:0000256" key="4">
    <source>
        <dbReference type="ARBA" id="ARBA00030762"/>
    </source>
</evidence>
<keyword evidence="1" id="KW-0479">Metal-binding</keyword>
<dbReference type="InterPro" id="IPR011051">
    <property type="entry name" value="RmlC_Cupin_sf"/>
</dbReference>
<organism evidence="7 8">
    <name type="scientific">Aquimarina gracilis</name>
    <dbReference type="NCBI Taxonomy" id="874422"/>
    <lineage>
        <taxon>Bacteria</taxon>
        <taxon>Pseudomonadati</taxon>
        <taxon>Bacteroidota</taxon>
        <taxon>Flavobacteriia</taxon>
        <taxon>Flavobacteriales</taxon>
        <taxon>Flavobacteriaceae</taxon>
        <taxon>Aquimarina</taxon>
    </lineage>
</organism>
<keyword evidence="2" id="KW-0862">Zinc</keyword>
<evidence type="ECO:0000256" key="2">
    <source>
        <dbReference type="ARBA" id="ARBA00022833"/>
    </source>
</evidence>
<dbReference type="InterPro" id="IPR049071">
    <property type="entry name" value="MPI_cupin_dom"/>
</dbReference>
<name>A0ABU6A0S0_9FLAO</name>
<evidence type="ECO:0000313" key="8">
    <source>
        <dbReference type="Proteomes" id="UP001327027"/>
    </source>
</evidence>
<feature type="domain" description="Phosphomannose isomerase type I catalytic" evidence="5">
    <location>
        <begin position="6"/>
        <end position="114"/>
    </location>
</feature>
<dbReference type="InterPro" id="IPR014628">
    <property type="entry name" value="Man6P_isomerase_Firm_short"/>
</dbReference>
<gene>
    <name evidence="7" type="ORF">U6A24_19935</name>
</gene>
<evidence type="ECO:0000256" key="3">
    <source>
        <dbReference type="ARBA" id="ARBA00029741"/>
    </source>
</evidence>
<dbReference type="EMBL" id="JAYKLX010000010">
    <property type="protein sequence ID" value="MEB3347758.1"/>
    <property type="molecule type" value="Genomic_DNA"/>
</dbReference>
<dbReference type="PIRSF" id="PIRSF036894">
    <property type="entry name" value="PMI_Firm_short"/>
    <property type="match status" value="1"/>
</dbReference>
<dbReference type="RefSeq" id="WP_324181781.1">
    <property type="nucleotide sequence ID" value="NZ_BAABAW010000011.1"/>
</dbReference>
<evidence type="ECO:0000313" key="7">
    <source>
        <dbReference type="EMBL" id="MEB3347758.1"/>
    </source>
</evidence>
<evidence type="ECO:0000256" key="1">
    <source>
        <dbReference type="ARBA" id="ARBA00022723"/>
    </source>
</evidence>
<dbReference type="SUPFAM" id="SSF51182">
    <property type="entry name" value="RmlC-like cupins"/>
    <property type="match status" value="1"/>
</dbReference>
<dbReference type="InterPro" id="IPR046457">
    <property type="entry name" value="PMI_typeI_cat"/>
</dbReference>
<keyword evidence="7" id="KW-0413">Isomerase</keyword>